<dbReference type="PANTHER" id="PTHR40124:SF1">
    <property type="entry name" value="DISAGGREGATASE RELATED REPEAT PROTEIN"/>
    <property type="match status" value="1"/>
</dbReference>
<dbReference type="PANTHER" id="PTHR40124">
    <property type="match status" value="1"/>
</dbReference>
<dbReference type="InterPro" id="IPR048958">
    <property type="entry name" value="Polysacc_lyase_14"/>
</dbReference>
<feature type="compositionally biased region" description="Polar residues" evidence="1">
    <location>
        <begin position="20"/>
        <end position="29"/>
    </location>
</feature>
<feature type="region of interest" description="Disordered" evidence="1">
    <location>
        <begin position="346"/>
        <end position="389"/>
    </location>
</feature>
<dbReference type="OrthoDB" id="10069995at2759"/>
<dbReference type="EMBL" id="MU157828">
    <property type="protein sequence ID" value="KAF9533680.1"/>
    <property type="molecule type" value="Genomic_DNA"/>
</dbReference>
<feature type="domain" description="Polysaccharide lyase 14" evidence="2">
    <location>
        <begin position="429"/>
        <end position="498"/>
    </location>
</feature>
<feature type="compositionally biased region" description="Low complexity" evidence="1">
    <location>
        <begin position="364"/>
        <end position="380"/>
    </location>
</feature>
<reference evidence="3" key="1">
    <citation type="submission" date="2020-11" db="EMBL/GenBank/DDBJ databases">
        <authorList>
            <consortium name="DOE Joint Genome Institute"/>
            <person name="Ahrendt S."/>
            <person name="Riley R."/>
            <person name="Andreopoulos W."/>
            <person name="Labutti K."/>
            <person name="Pangilinan J."/>
            <person name="Ruiz-Duenas F.J."/>
            <person name="Barrasa J.M."/>
            <person name="Sanchez-Garcia M."/>
            <person name="Camarero S."/>
            <person name="Miyauchi S."/>
            <person name="Serrano A."/>
            <person name="Linde D."/>
            <person name="Babiker R."/>
            <person name="Drula E."/>
            <person name="Ayuso-Fernandez I."/>
            <person name="Pacheco R."/>
            <person name="Padilla G."/>
            <person name="Ferreira P."/>
            <person name="Barriuso J."/>
            <person name="Kellner H."/>
            <person name="Castanera R."/>
            <person name="Alfaro M."/>
            <person name="Ramirez L."/>
            <person name="Pisabarro A.G."/>
            <person name="Kuo A."/>
            <person name="Tritt A."/>
            <person name="Lipzen A."/>
            <person name="He G."/>
            <person name="Yan M."/>
            <person name="Ng V."/>
            <person name="Cullen D."/>
            <person name="Martin F."/>
            <person name="Rosso M.-N."/>
            <person name="Henrissat B."/>
            <person name="Hibbett D."/>
            <person name="Martinez A.T."/>
            <person name="Grigoriev I.V."/>
        </authorList>
    </citation>
    <scope>NUCLEOTIDE SEQUENCE</scope>
    <source>
        <strain evidence="3">CBS 506.95</strain>
    </source>
</reference>
<protein>
    <recommendedName>
        <fullName evidence="2">Polysaccharide lyase 14 domain-containing protein</fullName>
    </recommendedName>
</protein>
<keyword evidence="4" id="KW-1185">Reference proteome</keyword>
<sequence length="504" mass="53736">MSGLPIYVREESGLADETTHPTVSPLLSNAPTSLSTSAVTTSYASTASPLPSLGLTTTVDTLTEDVPDTITITAPPVTATETFFAPSTRTQTPGTRSFRTLTSSRGLGPAKTIWAAPALLTDLSSFQVSKLAGGERNMRFVADVSLQAQAKPLSNSRASSQKASSSDDDGAVEPSSLIQLLFPAGSIDPGQTEKPQGGTQFYASPIELSNAKNVTLEYSVFFPEDFDWVLGGKLPGLYGGHTGCSGGNAAIDCFSTRLMWRERGAGELYLYAPKDKQTNSFCNAEGSACNEEYGLSLGRGSFTWKLGSWTTIRQTVVLNTPGKQNGVFKLEVNTKTRIHRDDVVYRGDISGGTGKDTDETNNHTKGTSKTTSKQSTAKPTIKPPSNSAGGLLGPLIGGLLGSLGLRDKMNVRVAASATSTRFAASTTHRSNLESSIMQAPNPILGSIDVKSSKKDKTQEENPDRKEVKFAGIFFSTFFGGHDEKYATPKDQYIWLKDFAVAYNA</sequence>
<organism evidence="3 4">
    <name type="scientific">Crepidotus variabilis</name>
    <dbReference type="NCBI Taxonomy" id="179855"/>
    <lineage>
        <taxon>Eukaryota</taxon>
        <taxon>Fungi</taxon>
        <taxon>Dikarya</taxon>
        <taxon>Basidiomycota</taxon>
        <taxon>Agaricomycotina</taxon>
        <taxon>Agaricomycetes</taxon>
        <taxon>Agaricomycetidae</taxon>
        <taxon>Agaricales</taxon>
        <taxon>Agaricineae</taxon>
        <taxon>Crepidotaceae</taxon>
        <taxon>Crepidotus</taxon>
    </lineage>
</organism>
<feature type="region of interest" description="Disordered" evidence="1">
    <location>
        <begin position="151"/>
        <end position="172"/>
    </location>
</feature>
<dbReference type="AlphaFoldDB" id="A0A9P6ERL8"/>
<feature type="region of interest" description="Disordered" evidence="1">
    <location>
        <begin position="12"/>
        <end position="32"/>
    </location>
</feature>
<dbReference type="Proteomes" id="UP000807306">
    <property type="component" value="Unassembled WGS sequence"/>
</dbReference>
<dbReference type="Pfam" id="PF21294">
    <property type="entry name" value="Polysacc_lyase_14"/>
    <property type="match status" value="2"/>
</dbReference>
<dbReference type="Gene3D" id="2.60.120.200">
    <property type="match status" value="2"/>
</dbReference>
<comment type="caution">
    <text evidence="3">The sequence shown here is derived from an EMBL/GenBank/DDBJ whole genome shotgun (WGS) entry which is preliminary data.</text>
</comment>
<evidence type="ECO:0000313" key="3">
    <source>
        <dbReference type="EMBL" id="KAF9533680.1"/>
    </source>
</evidence>
<evidence type="ECO:0000313" key="4">
    <source>
        <dbReference type="Proteomes" id="UP000807306"/>
    </source>
</evidence>
<proteinExistence type="predicted"/>
<evidence type="ECO:0000259" key="2">
    <source>
        <dbReference type="Pfam" id="PF21294"/>
    </source>
</evidence>
<feature type="compositionally biased region" description="Low complexity" evidence="1">
    <location>
        <begin position="154"/>
        <end position="164"/>
    </location>
</feature>
<evidence type="ECO:0000256" key="1">
    <source>
        <dbReference type="SAM" id="MobiDB-lite"/>
    </source>
</evidence>
<gene>
    <name evidence="3" type="ORF">CPB83DRAFT_890147</name>
</gene>
<accession>A0A9P6ERL8</accession>
<feature type="domain" description="Polysaccharide lyase 14" evidence="2">
    <location>
        <begin position="176"/>
        <end position="348"/>
    </location>
</feature>
<name>A0A9P6ERL8_9AGAR</name>